<reference evidence="1" key="1">
    <citation type="submission" date="2023-10" db="EMBL/GenBank/DDBJ databases">
        <title>Genome assembly of Pristionchus species.</title>
        <authorList>
            <person name="Yoshida K."/>
            <person name="Sommer R.J."/>
        </authorList>
    </citation>
    <scope>NUCLEOTIDE SEQUENCE</scope>
    <source>
        <strain evidence="1">RS5133</strain>
    </source>
</reference>
<evidence type="ECO:0000313" key="2">
    <source>
        <dbReference type="Proteomes" id="UP001432322"/>
    </source>
</evidence>
<gene>
    <name evidence="1" type="ORF">PFISCL1PPCAC_1677</name>
</gene>
<sequence length="75" mass="8481">VNMAGTQSDEVPTGFQCMEKKKCLMEYYYDASTCNTHEICVQPTESSDLHDCPTAMAMQVRVSPDDKWIQVENSI</sequence>
<dbReference type="EMBL" id="BTSY01000001">
    <property type="protein sequence ID" value="GMT10380.1"/>
    <property type="molecule type" value="Genomic_DNA"/>
</dbReference>
<name>A0AAV5UXW5_9BILA</name>
<accession>A0AAV5UXW5</accession>
<comment type="caution">
    <text evidence="1">The sequence shown here is derived from an EMBL/GenBank/DDBJ whole genome shotgun (WGS) entry which is preliminary data.</text>
</comment>
<feature type="non-terminal residue" evidence="1">
    <location>
        <position position="1"/>
    </location>
</feature>
<proteinExistence type="predicted"/>
<organism evidence="1 2">
    <name type="scientific">Pristionchus fissidentatus</name>
    <dbReference type="NCBI Taxonomy" id="1538716"/>
    <lineage>
        <taxon>Eukaryota</taxon>
        <taxon>Metazoa</taxon>
        <taxon>Ecdysozoa</taxon>
        <taxon>Nematoda</taxon>
        <taxon>Chromadorea</taxon>
        <taxon>Rhabditida</taxon>
        <taxon>Rhabditina</taxon>
        <taxon>Diplogasteromorpha</taxon>
        <taxon>Diplogasteroidea</taxon>
        <taxon>Neodiplogasteridae</taxon>
        <taxon>Pristionchus</taxon>
    </lineage>
</organism>
<feature type="non-terminal residue" evidence="1">
    <location>
        <position position="75"/>
    </location>
</feature>
<dbReference type="Proteomes" id="UP001432322">
    <property type="component" value="Unassembled WGS sequence"/>
</dbReference>
<evidence type="ECO:0000313" key="1">
    <source>
        <dbReference type="EMBL" id="GMT10380.1"/>
    </source>
</evidence>
<protein>
    <submittedName>
        <fullName evidence="1">Uncharacterized protein</fullName>
    </submittedName>
</protein>
<keyword evidence="2" id="KW-1185">Reference proteome</keyword>
<dbReference type="AlphaFoldDB" id="A0AAV5UXW5"/>